<keyword evidence="2" id="KW-1185">Reference proteome</keyword>
<evidence type="ECO:0000313" key="2">
    <source>
        <dbReference type="Proteomes" id="UP000245626"/>
    </source>
</evidence>
<accession>A0ACD0P3J2</accession>
<dbReference type="EMBL" id="KZ819766">
    <property type="protein sequence ID" value="PWN52611.1"/>
    <property type="molecule type" value="Genomic_DNA"/>
</dbReference>
<proteinExistence type="predicted"/>
<name>A0ACD0P3J2_9BASI</name>
<protein>
    <submittedName>
        <fullName evidence="1">Uncharacterized protein</fullName>
    </submittedName>
</protein>
<evidence type="ECO:0000313" key="1">
    <source>
        <dbReference type="EMBL" id="PWN52611.1"/>
    </source>
</evidence>
<organism evidence="1 2">
    <name type="scientific">Violaceomyces palustris</name>
    <dbReference type="NCBI Taxonomy" id="1673888"/>
    <lineage>
        <taxon>Eukaryota</taxon>
        <taxon>Fungi</taxon>
        <taxon>Dikarya</taxon>
        <taxon>Basidiomycota</taxon>
        <taxon>Ustilaginomycotina</taxon>
        <taxon>Ustilaginomycetes</taxon>
        <taxon>Violaceomycetales</taxon>
        <taxon>Violaceomycetaceae</taxon>
        <taxon>Violaceomyces</taxon>
    </lineage>
</organism>
<reference evidence="1 2" key="1">
    <citation type="journal article" date="2018" name="Mol. Biol. Evol.">
        <title>Broad Genomic Sampling Reveals a Smut Pathogenic Ancestry of the Fungal Clade Ustilaginomycotina.</title>
        <authorList>
            <person name="Kijpornyongpan T."/>
            <person name="Mondo S.J."/>
            <person name="Barry K."/>
            <person name="Sandor L."/>
            <person name="Lee J."/>
            <person name="Lipzen A."/>
            <person name="Pangilinan J."/>
            <person name="LaButti K."/>
            <person name="Hainaut M."/>
            <person name="Henrissat B."/>
            <person name="Grigoriev I.V."/>
            <person name="Spatafora J.W."/>
            <person name="Aime M.C."/>
        </authorList>
    </citation>
    <scope>NUCLEOTIDE SEQUENCE [LARGE SCALE GENOMIC DNA]</scope>
    <source>
        <strain evidence="1 2">SA 807</strain>
    </source>
</reference>
<gene>
    <name evidence="1" type="ORF">IE53DRAFT_264707</name>
</gene>
<sequence>MLKVLSHTAATGWTMDRSSDCDYDCDCDCTMSVKRGIGQFLVKTWTPICTPNLRAGVLASLCPWGPSPALRKERSARRALAKLRERTESRRGARRLPQPLRSRRLAAERVKVDRPLPEKVGSLDKSPVTDQPLASEAVRLAYSGWFETNNAASRVGRLDSISRSTLTDPHYRSP</sequence>
<dbReference type="Proteomes" id="UP000245626">
    <property type="component" value="Unassembled WGS sequence"/>
</dbReference>